<dbReference type="InterPro" id="IPR022744">
    <property type="entry name" value="MeTrfase_dom_put"/>
</dbReference>
<gene>
    <name evidence="2" type="ORF">FKM52_05630</name>
</gene>
<proteinExistence type="predicted"/>
<dbReference type="Proteomes" id="UP000319523">
    <property type="component" value="Unassembled WGS sequence"/>
</dbReference>
<dbReference type="InterPro" id="IPR029063">
    <property type="entry name" value="SAM-dependent_MTases_sf"/>
</dbReference>
<dbReference type="RefSeq" id="WP_141175233.1">
    <property type="nucleotide sequence ID" value="NZ_JBHUFX010000011.1"/>
</dbReference>
<dbReference type="EMBL" id="VHQI01000003">
    <property type="protein sequence ID" value="TPW43055.1"/>
    <property type="molecule type" value="Genomic_DNA"/>
</dbReference>
<keyword evidence="3" id="KW-1185">Reference proteome</keyword>
<accession>A0A506VBP0</accession>
<dbReference type="InterPro" id="IPR029058">
    <property type="entry name" value="AB_hydrolase_fold"/>
</dbReference>
<organism evidence="2 3">
    <name type="scientific">Mixta tenebrionis</name>
    <dbReference type="NCBI Taxonomy" id="2562439"/>
    <lineage>
        <taxon>Bacteria</taxon>
        <taxon>Pseudomonadati</taxon>
        <taxon>Pseudomonadota</taxon>
        <taxon>Gammaproteobacteria</taxon>
        <taxon>Enterobacterales</taxon>
        <taxon>Erwiniaceae</taxon>
        <taxon>Mixta</taxon>
    </lineage>
</organism>
<dbReference type="SUPFAM" id="SSF53474">
    <property type="entry name" value="alpha/beta-Hydrolases"/>
    <property type="match status" value="1"/>
</dbReference>
<protein>
    <recommendedName>
        <fullName evidence="1">Methyltransferase domain-containing protein</fullName>
    </recommendedName>
</protein>
<dbReference type="AlphaFoldDB" id="A0A506VBP0"/>
<dbReference type="Gene3D" id="3.40.50.150">
    <property type="entry name" value="Vaccinia Virus protein VP39"/>
    <property type="match status" value="1"/>
</dbReference>
<evidence type="ECO:0000313" key="3">
    <source>
        <dbReference type="Proteomes" id="UP000319523"/>
    </source>
</evidence>
<sequence>MDGNMELYHLRLDSGETIAINHYAPANSFNEETIVFVHEGNNKDFVDEITLNLINQGMQVYSLNLSQHQPSSQDIENSTATIINACYEELVARSPDNLNTMTFISCDTMALRLAAWVHDYAPQIKSLILYCPTPVLPEAEKLYHTSPGKEIDDYTLKKFHTDSVAIYTPTLLVASRQPNAADSAFYERLGSLKKKQVIINKNASGASRLFTQEIINFLGSARAEDRDYSFLLQADSTGYTWQENYRLMQPESHLLRRCYWQLNKAALLIAGQFSVGIKIGLRQGFDSGAMLDYIYQNQPSGGSWLAQRIDRAYLNSVPWQGARARKKWVHEHITTAIGLLTDAGKKVNLLDVAAGHGRYIFELSDSLMARIDHVLMRDYDSRNVEFVNQLIAEKSLGHKITYEKGDAFAPDALATLPRDRTLAVASGFYELFDDNAMVLNSMKGVYDALEPGGILVYTGIPWHPRHEYMARVMTRNRDGKLWVLRRRTQQELDRLIRQAGFIKIKQRMDPWGIYSISMARKGEGEAAASE</sequence>
<comment type="caution">
    <text evidence="2">The sequence shown here is derived from an EMBL/GenBank/DDBJ whole genome shotgun (WGS) entry which is preliminary data.</text>
</comment>
<dbReference type="Pfam" id="PF12147">
    <property type="entry name" value="Methyltransf_20"/>
    <property type="match status" value="1"/>
</dbReference>
<feature type="domain" description="Methyltransferase" evidence="1">
    <location>
        <begin position="216"/>
        <end position="521"/>
    </location>
</feature>
<dbReference type="CDD" id="cd02440">
    <property type="entry name" value="AdoMet_MTases"/>
    <property type="match status" value="1"/>
</dbReference>
<dbReference type="SUPFAM" id="SSF53335">
    <property type="entry name" value="S-adenosyl-L-methionine-dependent methyltransferases"/>
    <property type="match status" value="1"/>
</dbReference>
<dbReference type="OrthoDB" id="9806902at2"/>
<name>A0A506VBP0_9GAMM</name>
<reference evidence="2 3" key="1">
    <citation type="submission" date="2019-06" db="EMBL/GenBank/DDBJ databases">
        <authorList>
            <person name="Yang Y."/>
        </authorList>
    </citation>
    <scope>NUCLEOTIDE SEQUENCE [LARGE SCALE GENOMIC DNA]</scope>
    <source>
        <strain evidence="2 3">BIT-26</strain>
    </source>
</reference>
<evidence type="ECO:0000313" key="2">
    <source>
        <dbReference type="EMBL" id="TPW43055.1"/>
    </source>
</evidence>
<evidence type="ECO:0000259" key="1">
    <source>
        <dbReference type="Pfam" id="PF12147"/>
    </source>
</evidence>